<protein>
    <submittedName>
        <fullName evidence="1">Uncharacterized protein</fullName>
    </submittedName>
</protein>
<comment type="caution">
    <text evidence="1">The sequence shown here is derived from an EMBL/GenBank/DDBJ whole genome shotgun (WGS) entry which is preliminary data.</text>
</comment>
<sequence>MYGAYRQKQTKLINEKTQNQLQAGQNSLNVDFRKKKIQQIDIENSHLLRRLNQAKPTVIKANTSLLSQLRKHTSVIRPQKLPSSLQTYVPIHQSVALRDLINEQQTALSRNNGGNITLGQLTVTPEFRQENNNNRRVHSFTTRMAQVNKMKRQLQTSLNQRGSSNENSPQKQYYNELQRRDIHIDEGDNRSFVTSRRTNSISNLYQDIKQTLSGNALKQYPPAPLNDSPLSQHYKPLFQQQSPLQLEVPKSLLLPSIFKQNNNSGIMSGSKNNEQFQSYQQISRQQQLLTHRKDPSDYVFERLRHMQFDDSTRIQSGIQNIDNVSYFSYLNQH</sequence>
<dbReference type="Proteomes" id="UP000785679">
    <property type="component" value="Unassembled WGS sequence"/>
</dbReference>
<name>A0A8J8T1M2_HALGN</name>
<evidence type="ECO:0000313" key="2">
    <source>
        <dbReference type="Proteomes" id="UP000785679"/>
    </source>
</evidence>
<dbReference type="AlphaFoldDB" id="A0A8J8T1M2"/>
<proteinExistence type="predicted"/>
<accession>A0A8J8T1M2</accession>
<reference evidence="1" key="1">
    <citation type="submission" date="2019-06" db="EMBL/GenBank/DDBJ databases">
        <authorList>
            <person name="Zheng W."/>
        </authorList>
    </citation>
    <scope>NUCLEOTIDE SEQUENCE</scope>
    <source>
        <strain evidence="1">QDHG01</strain>
    </source>
</reference>
<organism evidence="1 2">
    <name type="scientific">Halteria grandinella</name>
    <dbReference type="NCBI Taxonomy" id="5974"/>
    <lineage>
        <taxon>Eukaryota</taxon>
        <taxon>Sar</taxon>
        <taxon>Alveolata</taxon>
        <taxon>Ciliophora</taxon>
        <taxon>Intramacronucleata</taxon>
        <taxon>Spirotrichea</taxon>
        <taxon>Stichotrichia</taxon>
        <taxon>Sporadotrichida</taxon>
        <taxon>Halteriidae</taxon>
        <taxon>Halteria</taxon>
    </lineage>
</organism>
<evidence type="ECO:0000313" key="1">
    <source>
        <dbReference type="EMBL" id="TNV78902.1"/>
    </source>
</evidence>
<dbReference type="EMBL" id="RRYP01009672">
    <property type="protein sequence ID" value="TNV78902.1"/>
    <property type="molecule type" value="Genomic_DNA"/>
</dbReference>
<gene>
    <name evidence="1" type="ORF">FGO68_gene13184</name>
</gene>
<keyword evidence="2" id="KW-1185">Reference proteome</keyword>